<reference evidence="1 2" key="1">
    <citation type="submission" date="2016-08" db="EMBL/GenBank/DDBJ databases">
        <title>Complete genome sequence of Acinetobacter baylyi strain GFJ2.</title>
        <authorList>
            <person name="Tabata M."/>
            <person name="Kuboki S."/>
            <person name="Gibu N."/>
            <person name="Kinouchi Y."/>
            <person name="Vangnai A."/>
            <person name="Kasai D."/>
            <person name="Fukuda M."/>
        </authorList>
    </citation>
    <scope>NUCLEOTIDE SEQUENCE [LARGE SCALE GENOMIC DNA]</scope>
    <source>
        <strain evidence="1 2">GFJ2</strain>
    </source>
</reference>
<evidence type="ECO:0000313" key="2">
    <source>
        <dbReference type="Proteomes" id="UP000185674"/>
    </source>
</evidence>
<evidence type="ECO:0000313" key="1">
    <source>
        <dbReference type="EMBL" id="APV35039.1"/>
    </source>
</evidence>
<gene>
    <name evidence="1" type="ORF">BEN76_02970</name>
</gene>
<dbReference type="KEGG" id="asol:BEN76_02970"/>
<protein>
    <submittedName>
        <fullName evidence="1">Uncharacterized protein</fullName>
    </submittedName>
</protein>
<dbReference type="RefSeq" id="WP_076032199.1">
    <property type="nucleotide sequence ID" value="NZ_BKXY01000001.1"/>
</dbReference>
<name>A0A1P8EFQ5_9GAMM</name>
<dbReference type="EMBL" id="CP016896">
    <property type="protein sequence ID" value="APV35039.1"/>
    <property type="molecule type" value="Genomic_DNA"/>
</dbReference>
<sequence>MNSRFQNQPDYKQIQQVQSFHEPALRVLGQLFERNQHNLRIKGYDENNAAITKVELSEVMARQFRITQWLASQIVSSLINAGLIESFGGYVKPKAGDK</sequence>
<accession>A0A1P8EFQ5</accession>
<organism evidence="1 2">
    <name type="scientific">Acinetobacter soli</name>
    <dbReference type="NCBI Taxonomy" id="487316"/>
    <lineage>
        <taxon>Bacteria</taxon>
        <taxon>Pseudomonadati</taxon>
        <taxon>Pseudomonadota</taxon>
        <taxon>Gammaproteobacteria</taxon>
        <taxon>Moraxellales</taxon>
        <taxon>Moraxellaceae</taxon>
        <taxon>Acinetobacter</taxon>
    </lineage>
</organism>
<proteinExistence type="predicted"/>
<dbReference type="STRING" id="487316.BEN76_02970"/>
<dbReference type="Proteomes" id="UP000185674">
    <property type="component" value="Chromosome"/>
</dbReference>
<dbReference type="AlphaFoldDB" id="A0A1P8EFQ5"/>